<evidence type="ECO:0000313" key="2">
    <source>
        <dbReference type="EMBL" id="VDI28954.1"/>
    </source>
</evidence>
<reference evidence="2" key="1">
    <citation type="submission" date="2018-11" db="EMBL/GenBank/DDBJ databases">
        <authorList>
            <person name="Alioto T."/>
            <person name="Alioto T."/>
        </authorList>
    </citation>
    <scope>NUCLEOTIDE SEQUENCE</scope>
</reference>
<feature type="region of interest" description="Disordered" evidence="1">
    <location>
        <begin position="218"/>
        <end position="238"/>
    </location>
</feature>
<dbReference type="AlphaFoldDB" id="A0A8B6E6J9"/>
<gene>
    <name evidence="2" type="ORF">MGAL_10B080903</name>
</gene>
<keyword evidence="3" id="KW-1185">Reference proteome</keyword>
<comment type="caution">
    <text evidence="2">The sequence shown here is derived from an EMBL/GenBank/DDBJ whole genome shotgun (WGS) entry which is preliminary data.</text>
</comment>
<accession>A0A8B6E6J9</accession>
<evidence type="ECO:0000313" key="3">
    <source>
        <dbReference type="Proteomes" id="UP000596742"/>
    </source>
</evidence>
<protein>
    <submittedName>
        <fullName evidence="2">Uncharacterized protein</fullName>
    </submittedName>
</protein>
<dbReference type="EMBL" id="UYJE01004550">
    <property type="protein sequence ID" value="VDI28954.1"/>
    <property type="molecule type" value="Genomic_DNA"/>
</dbReference>
<dbReference type="Proteomes" id="UP000596742">
    <property type="component" value="Unassembled WGS sequence"/>
</dbReference>
<evidence type="ECO:0000256" key="1">
    <source>
        <dbReference type="SAM" id="MobiDB-lite"/>
    </source>
</evidence>
<sequence>MTENNACESQFVCSFVNSTVQQCGLIEYKKTWPSRILPLTCCKDSVDSHLYKYSISRRSIDSESSLLKIRAGLFEEDDDTLTICPKHRFALGVGWRPSTLCSIGWKCTNSKSNLKGTITKEQSIFLKKYHHVLLGIGSGVCSRCRKELVQRMADKENRVEPNISQIDGYGEVTQCKQTVQGAKKAAFLQIDEENLQTDCLSMDSMDDCISESVYSQSSQYSEWQDSQESPSKKKENVTDLFSGNSRYKSCEKNVNC</sequence>
<dbReference type="OrthoDB" id="6116802at2759"/>
<name>A0A8B6E6J9_MYTGA</name>
<proteinExistence type="predicted"/>
<organism evidence="2 3">
    <name type="scientific">Mytilus galloprovincialis</name>
    <name type="common">Mediterranean mussel</name>
    <dbReference type="NCBI Taxonomy" id="29158"/>
    <lineage>
        <taxon>Eukaryota</taxon>
        <taxon>Metazoa</taxon>
        <taxon>Spiralia</taxon>
        <taxon>Lophotrochozoa</taxon>
        <taxon>Mollusca</taxon>
        <taxon>Bivalvia</taxon>
        <taxon>Autobranchia</taxon>
        <taxon>Pteriomorphia</taxon>
        <taxon>Mytilida</taxon>
        <taxon>Mytiloidea</taxon>
        <taxon>Mytilidae</taxon>
        <taxon>Mytilinae</taxon>
        <taxon>Mytilus</taxon>
    </lineage>
</organism>
<feature type="compositionally biased region" description="Low complexity" evidence="1">
    <location>
        <begin position="218"/>
        <end position="229"/>
    </location>
</feature>